<protein>
    <submittedName>
        <fullName evidence="5">Unannotated protein</fullName>
    </submittedName>
</protein>
<keyword evidence="3" id="KW-0949">S-adenosyl-L-methionine</keyword>
<dbReference type="Gene3D" id="3.40.50.150">
    <property type="entry name" value="Vaccinia Virus protein VP39"/>
    <property type="match status" value="1"/>
</dbReference>
<name>A0A6J5YE92_9ZZZZ</name>
<accession>A0A6J5YE92</accession>
<organism evidence="5">
    <name type="scientific">freshwater metagenome</name>
    <dbReference type="NCBI Taxonomy" id="449393"/>
    <lineage>
        <taxon>unclassified sequences</taxon>
        <taxon>metagenomes</taxon>
        <taxon>ecological metagenomes</taxon>
    </lineage>
</organism>
<dbReference type="AlphaFoldDB" id="A0A6J5YE92"/>
<dbReference type="EMBL" id="CAEMXZ010000152">
    <property type="protein sequence ID" value="CAB4324460.1"/>
    <property type="molecule type" value="Genomic_DNA"/>
</dbReference>
<reference evidence="5" key="1">
    <citation type="submission" date="2020-05" db="EMBL/GenBank/DDBJ databases">
        <authorList>
            <person name="Chiriac C."/>
            <person name="Salcher M."/>
            <person name="Ghai R."/>
            <person name="Kavagutti S V."/>
        </authorList>
    </citation>
    <scope>NUCLEOTIDE SEQUENCE</scope>
</reference>
<evidence type="ECO:0000256" key="1">
    <source>
        <dbReference type="ARBA" id="ARBA00022603"/>
    </source>
</evidence>
<dbReference type="GO" id="GO:0008168">
    <property type="term" value="F:methyltransferase activity"/>
    <property type="evidence" value="ECO:0007669"/>
    <property type="project" value="UniProtKB-KW"/>
</dbReference>
<dbReference type="CDD" id="cd02440">
    <property type="entry name" value="AdoMet_MTases"/>
    <property type="match status" value="1"/>
</dbReference>
<proteinExistence type="predicted"/>
<dbReference type="InterPro" id="IPR041698">
    <property type="entry name" value="Methyltransf_25"/>
</dbReference>
<sequence>MTDPGRVDDHWFEELADHLGEAYLRYSFTKGTANEVAFLIEVLGLEPGMRVLDVGCGPGRHARALGEAGITVHGIDISQRFIDIARLDAPAGVTFERLDARNLVFDGEFDAVISLCQGAFGLAGGGSSVPMGDPDATVLDGMARALRPGGAIAVSAFSAYFQVRWLEDTDSFDAGAGVNHERTELRSPEGTRAEHDLWTTCFTPRELRLLAARAGLGVEAIWSVSPGEYDRRPPDLDHHEFLLLARRPMAG</sequence>
<dbReference type="InterPro" id="IPR029063">
    <property type="entry name" value="SAM-dependent_MTases_sf"/>
</dbReference>
<dbReference type="SUPFAM" id="SSF53335">
    <property type="entry name" value="S-adenosyl-L-methionine-dependent methyltransferases"/>
    <property type="match status" value="1"/>
</dbReference>
<evidence type="ECO:0000259" key="4">
    <source>
        <dbReference type="Pfam" id="PF13649"/>
    </source>
</evidence>
<gene>
    <name evidence="5" type="ORF">UFOPK1392_02231</name>
</gene>
<evidence type="ECO:0000256" key="3">
    <source>
        <dbReference type="ARBA" id="ARBA00022691"/>
    </source>
</evidence>
<evidence type="ECO:0000313" key="5">
    <source>
        <dbReference type="EMBL" id="CAB4324460.1"/>
    </source>
</evidence>
<keyword evidence="1" id="KW-0489">Methyltransferase</keyword>
<evidence type="ECO:0000256" key="2">
    <source>
        <dbReference type="ARBA" id="ARBA00022679"/>
    </source>
</evidence>
<dbReference type="GO" id="GO:0032259">
    <property type="term" value="P:methylation"/>
    <property type="evidence" value="ECO:0007669"/>
    <property type="project" value="UniProtKB-KW"/>
</dbReference>
<keyword evidence="2" id="KW-0808">Transferase</keyword>
<dbReference type="PANTHER" id="PTHR43464">
    <property type="entry name" value="METHYLTRANSFERASE"/>
    <property type="match status" value="1"/>
</dbReference>
<feature type="domain" description="Methyltransferase" evidence="4">
    <location>
        <begin position="51"/>
        <end position="150"/>
    </location>
</feature>
<dbReference type="PANTHER" id="PTHR43464:SF19">
    <property type="entry name" value="UBIQUINONE BIOSYNTHESIS O-METHYLTRANSFERASE, MITOCHONDRIAL"/>
    <property type="match status" value="1"/>
</dbReference>
<dbReference type="Pfam" id="PF13649">
    <property type="entry name" value="Methyltransf_25"/>
    <property type="match status" value="1"/>
</dbReference>